<dbReference type="InterPro" id="IPR034154">
    <property type="entry name" value="TOPRIM_DnaG/twinkle"/>
</dbReference>
<dbReference type="RefSeq" id="WP_269565250.1">
    <property type="nucleotide sequence ID" value="NZ_CP114576.1"/>
</dbReference>
<protein>
    <recommendedName>
        <fullName evidence="3">Toprim domain-containing protein</fullName>
    </recommendedName>
</protein>
<dbReference type="EMBL" id="JAPXIC010000003">
    <property type="protein sequence ID" value="MCZ4717903.1"/>
    <property type="molecule type" value="Genomic_DNA"/>
</dbReference>
<evidence type="ECO:0000313" key="2">
    <source>
        <dbReference type="Proteomes" id="UP001071279"/>
    </source>
</evidence>
<dbReference type="Proteomes" id="UP001071279">
    <property type="component" value="Unassembled WGS sequence"/>
</dbReference>
<comment type="caution">
    <text evidence="1">The sequence shown here is derived from an EMBL/GenBank/DDBJ whole genome shotgun (WGS) entry which is preliminary data.</text>
</comment>
<sequence length="690" mass="78096">MDIQKVTINDAISRLFAKYLNDGFRLEAIHNYTDANGEVLYHRIRLKKSSTNEKIIRPLRHEDNIYVLGEPKFNNKKPLYNLPQIIKRSNEPIYFCEGEWCVDTINQLGCLATTSGGANSIGTVDLEPLMGRELIIWPDNDEAGIRYADYLITALQGFSSNIKLIDVDKLNLPKKGDVVDWMFAHPIPTKETIESLPYKIVNSNLIKNGKKNFASNNKDFKEKDKPHSEASYIVEFVTEHAELFFDSHKETYAYDLLTHETRNLEGRQFKSWLVSNYYEAHDKTPREHSIREAIETLKGLAQFKGELHDVFIRVAIFDGVYYLDLGEKDKNRAICISPGSWKILDDHPIRFVRSDAMLPLPVPLKGGSMNTLWQMVNIPENMQLLVLAWLIDCLRPETPFPLLELVGEQGSAKSTTQEFLRQLIDPNSCNLRASPKSDEDVYIAGGMNWLVSYENISYLPQKIQDALCVLSTGGGYAKRKLYSNADETYIKVKRPVVLNGICASITSQDLIDRTISIETPLVEQRVESNQLRHSFSDNHSQMLGALLDIFANSLAILPSIDVPKSNCPRLIEFVKLGMAISKVIGQSDFLKAFNLNRSEAIARTIEASPIASAIIEMVSDKREEPLSMPLKYLLHRLEKYSFSSSDNWPRTPKGLGDALRRAAPALRQMGISCKSLGKQGSYVNWEIKSI</sequence>
<name>A0AAP3HAQ1_LEGPN</name>
<accession>A0AAP3HAQ1</accession>
<proteinExistence type="predicted"/>
<evidence type="ECO:0008006" key="3">
    <source>
        <dbReference type="Google" id="ProtNLM"/>
    </source>
</evidence>
<reference evidence="1" key="1">
    <citation type="submission" date="2022-12" db="EMBL/GenBank/DDBJ databases">
        <title>Comparative genomics of Legionella pneumophila isolates from the West Bank and Germany support molecular epidemiology of Legionnaires disease.</title>
        <authorList>
            <person name="Zayed A.R."/>
            <person name="Bitar D.M."/>
            <person name="Steinert M."/>
            <person name="Lueck C."/>
            <person name="Brettar I."/>
            <person name="Hoefle M.G."/>
            <person name="Bunk B."/>
        </authorList>
    </citation>
    <scope>NUCLEOTIDE SEQUENCE</scope>
    <source>
        <strain evidence="1">H23</strain>
    </source>
</reference>
<dbReference type="AlphaFoldDB" id="A0AAP3HAQ1"/>
<gene>
    <name evidence="1" type="ORF">O6C86_01555</name>
</gene>
<dbReference type="CDD" id="cd01029">
    <property type="entry name" value="TOPRIM_primases"/>
    <property type="match status" value="1"/>
</dbReference>
<organism evidence="1 2">
    <name type="scientific">Legionella pneumophila</name>
    <dbReference type="NCBI Taxonomy" id="446"/>
    <lineage>
        <taxon>Bacteria</taxon>
        <taxon>Pseudomonadati</taxon>
        <taxon>Pseudomonadota</taxon>
        <taxon>Gammaproteobacteria</taxon>
        <taxon>Legionellales</taxon>
        <taxon>Legionellaceae</taxon>
        <taxon>Legionella</taxon>
    </lineage>
</organism>
<evidence type="ECO:0000313" key="1">
    <source>
        <dbReference type="EMBL" id="MCZ4717903.1"/>
    </source>
</evidence>
<dbReference type="Gene3D" id="3.40.1360.10">
    <property type="match status" value="1"/>
</dbReference>